<dbReference type="GO" id="GO:0003676">
    <property type="term" value="F:nucleic acid binding"/>
    <property type="evidence" value="ECO:0007669"/>
    <property type="project" value="InterPro"/>
</dbReference>
<reference evidence="3" key="2">
    <citation type="journal article" date="2019" name="IMA Fungus">
        <title>Genome sequencing and comparison of five Tilletia species to identify candidate genes for the detection of regulated species infecting wheat.</title>
        <authorList>
            <person name="Nguyen H.D.T."/>
            <person name="Sultana T."/>
            <person name="Kesanakurti P."/>
            <person name="Hambleton S."/>
        </authorList>
    </citation>
    <scope>NUCLEOTIDE SEQUENCE</scope>
    <source>
        <strain evidence="3">DAOMC 236416</strain>
    </source>
</reference>
<keyword evidence="4" id="KW-1185">Reference proteome</keyword>
<dbReference type="InterPro" id="IPR001878">
    <property type="entry name" value="Znf_CCHC"/>
</dbReference>
<feature type="compositionally biased region" description="Basic and acidic residues" evidence="2">
    <location>
        <begin position="81"/>
        <end position="91"/>
    </location>
</feature>
<feature type="compositionally biased region" description="Acidic residues" evidence="2">
    <location>
        <begin position="734"/>
        <end position="743"/>
    </location>
</feature>
<gene>
    <name evidence="3" type="ORF">A4X13_0g8943</name>
</gene>
<evidence type="ECO:0000313" key="3">
    <source>
        <dbReference type="EMBL" id="KAE8237028.1"/>
    </source>
</evidence>
<feature type="region of interest" description="Disordered" evidence="2">
    <location>
        <begin position="604"/>
        <end position="638"/>
    </location>
</feature>
<dbReference type="GO" id="GO:0008270">
    <property type="term" value="F:zinc ion binding"/>
    <property type="evidence" value="ECO:0007669"/>
    <property type="project" value="InterPro"/>
</dbReference>
<feature type="compositionally biased region" description="Polar residues" evidence="2">
    <location>
        <begin position="29"/>
        <end position="43"/>
    </location>
</feature>
<organism evidence="3 4">
    <name type="scientific">Tilletia indica</name>
    <dbReference type="NCBI Taxonomy" id="43049"/>
    <lineage>
        <taxon>Eukaryota</taxon>
        <taxon>Fungi</taxon>
        <taxon>Dikarya</taxon>
        <taxon>Basidiomycota</taxon>
        <taxon>Ustilaginomycotina</taxon>
        <taxon>Exobasidiomycetes</taxon>
        <taxon>Tilletiales</taxon>
        <taxon>Tilletiaceae</taxon>
        <taxon>Tilletia</taxon>
    </lineage>
</organism>
<reference evidence="3" key="1">
    <citation type="submission" date="2016-04" db="EMBL/GenBank/DDBJ databases">
        <authorList>
            <person name="Nguyen H.D."/>
            <person name="Samba Siva P."/>
            <person name="Cullis J."/>
            <person name="Levesque C.A."/>
            <person name="Hambleton S."/>
        </authorList>
    </citation>
    <scope>NUCLEOTIDE SEQUENCE</scope>
    <source>
        <strain evidence="3">DAOMC 236416</strain>
    </source>
</reference>
<name>A0A177T9Y8_9BASI</name>
<feature type="compositionally biased region" description="Basic and acidic residues" evidence="2">
    <location>
        <begin position="309"/>
        <end position="325"/>
    </location>
</feature>
<dbReference type="Gene3D" id="4.10.60.10">
    <property type="entry name" value="Zinc finger, CCHC-type"/>
    <property type="match status" value="1"/>
</dbReference>
<feature type="compositionally biased region" description="Gly residues" evidence="2">
    <location>
        <begin position="351"/>
        <end position="387"/>
    </location>
</feature>
<evidence type="ECO:0000313" key="4">
    <source>
        <dbReference type="Proteomes" id="UP000077521"/>
    </source>
</evidence>
<dbReference type="InterPro" id="IPR036875">
    <property type="entry name" value="Znf_CCHC_sf"/>
</dbReference>
<sequence length="761" mass="83194">MASQTTQTAEHIQPTSSTSAVQAFPGTAGPSSSTPTRPYQAQSEDVRLQKLVAVEKQFGLTPSETAAMSVEDRFGRIKSLKEEQKGLEKMRRERRKNVRDLEKSFGESSTIGPGDSVSAHGTTSSSRDRIDKLENTMQVVTDTLQQVLASVNELKDSPQGKTSLPTISSMAAAPLTQSTSAIPAQQVQQARTGTLNTSFPPPRQSVAFSTTAVPTMFPGIEPIPMRSPIEAVSMFNIPQQTRTSFAPSLQQHGVALSGAGGGTFYGEPVGRSLGIHGGAGTYPRGGRPTEPRWYHPPWDGEGNASRGATEGRRDLSGAGPGDERGNGIGDSGGPGQGRGNGDQNRPSEPGGPSGPGGLGGPGGGGPSGPGGGNGDPGGGPGQNGGEGSPTNFPYRGRRSNNNGDSHRPPRIPRQAEIGEFDPSTQRPLAFWAHVEHFLQQNLYEENAILGIVGTCMKGLAKDWYDTLWPRPSSWDEWRTYFFRRWTKDPGAASNEMQKRHFKPRKESLASYLYDKYWLIGMEGIARIVYNQAQSIHIIFPDEISLLMSRRIGSEMVSLVHEGLPSKWKARTLEVLERALSWEDYVQRMVKREPYLREDLDEFLEDQEQRDRTEDEAPTTNHQRNHIHRNSQANHQSDSLKLVKNASSLKEIKAILTALTTGTDEEREQKKKDRETGGCFLCHEQGHNARDCPNKKGKAAFIRRVEAKTPRATKLISNFIDQPSDAEASTISSDSDNDYSDGYDSDSSQFDVKRIRTTAIPQ</sequence>
<feature type="compositionally biased region" description="Low complexity" evidence="2">
    <location>
        <begin position="341"/>
        <end position="350"/>
    </location>
</feature>
<dbReference type="EMBL" id="LWDF02001963">
    <property type="protein sequence ID" value="KAE8237028.1"/>
    <property type="molecule type" value="Genomic_DNA"/>
</dbReference>
<feature type="region of interest" description="Disordered" evidence="2">
    <location>
        <begin position="1"/>
        <end position="44"/>
    </location>
</feature>
<feature type="compositionally biased region" description="Polar residues" evidence="2">
    <location>
        <begin position="629"/>
        <end position="638"/>
    </location>
</feature>
<evidence type="ECO:0000256" key="1">
    <source>
        <dbReference type="ARBA" id="ARBA00022664"/>
    </source>
</evidence>
<dbReference type="Proteomes" id="UP000077521">
    <property type="component" value="Unassembled WGS sequence"/>
</dbReference>
<feature type="compositionally biased region" description="Polar residues" evidence="2">
    <location>
        <begin position="720"/>
        <end position="730"/>
    </location>
</feature>
<feature type="compositionally biased region" description="Polar residues" evidence="2">
    <location>
        <begin position="1"/>
        <end position="21"/>
    </location>
</feature>
<feature type="region of interest" description="Disordered" evidence="2">
    <location>
        <begin position="276"/>
        <end position="413"/>
    </location>
</feature>
<dbReference type="PROSITE" id="PS50158">
    <property type="entry name" value="ZF_CCHC"/>
    <property type="match status" value="1"/>
</dbReference>
<feature type="compositionally biased region" description="Gly residues" evidence="2">
    <location>
        <begin position="326"/>
        <end position="340"/>
    </location>
</feature>
<evidence type="ECO:0000256" key="2">
    <source>
        <dbReference type="SAM" id="MobiDB-lite"/>
    </source>
</evidence>
<proteinExistence type="predicted"/>
<dbReference type="GO" id="GO:0006397">
    <property type="term" value="P:mRNA processing"/>
    <property type="evidence" value="ECO:0007669"/>
    <property type="project" value="UniProtKB-KW"/>
</dbReference>
<dbReference type="AlphaFoldDB" id="A0A177T9Y8"/>
<keyword evidence="1" id="KW-0507">mRNA processing</keyword>
<feature type="region of interest" description="Disordered" evidence="2">
    <location>
        <begin position="720"/>
        <end position="761"/>
    </location>
</feature>
<protein>
    <submittedName>
        <fullName evidence="3">Uncharacterized protein</fullName>
    </submittedName>
</protein>
<dbReference type="SMART" id="SM00343">
    <property type="entry name" value="ZnF_C2HC"/>
    <property type="match status" value="1"/>
</dbReference>
<accession>A0A177T9Y8</accession>
<dbReference type="SUPFAM" id="SSF57756">
    <property type="entry name" value="Retrovirus zinc finger-like domains"/>
    <property type="match status" value="1"/>
</dbReference>
<feature type="region of interest" description="Disordered" evidence="2">
    <location>
        <begin position="81"/>
        <end position="129"/>
    </location>
</feature>
<comment type="caution">
    <text evidence="3">The sequence shown here is derived from an EMBL/GenBank/DDBJ whole genome shotgun (WGS) entry which is preliminary data.</text>
</comment>